<dbReference type="Proteomes" id="UP000231279">
    <property type="component" value="Unassembled WGS sequence"/>
</dbReference>
<comment type="cofactor">
    <cofactor evidence="1 17">
        <name>heme</name>
        <dbReference type="ChEBI" id="CHEBI:30413"/>
    </cofactor>
</comment>
<dbReference type="InterPro" id="IPR050651">
    <property type="entry name" value="Plant_Cytochrome_P450_Monoox"/>
</dbReference>
<dbReference type="InterPro" id="IPR001128">
    <property type="entry name" value="Cyt_P450"/>
</dbReference>
<name>A0A2G9GC05_9LAMI</name>
<proteinExistence type="predicted"/>
<sequence length="511" mass="58052">MDLFQWFIVLFTLSVTLYTLVKVNRNIPKKKSPPETAGGWPLIGHLRLLSGPELPHITLSKMAEKYGPVFTIRLGVYRALIVNNAETAKECFTNNGIIFSHRPNTAAVQHMSYNYAMFGFSKYGSYWRELRKISMLKLLSNQKVSVLGNLRENEVKSMMKTLHKSSWEKEGSSVEMKKVLGNFTLNFILRIVVGEIEDYKDSGTLREAITEFFRMMGVLTVPDVLPFLRWLEYFGTNKKFEKTGRKLDSMLQGLLDYQRDQCKKRCGFVEEEEGFMAQMMDCAEGIAKEFPMYDADTINKATCQAVILGGTDTMTVTLTWALSLLLNNPDALKKAQEELDLHIGPQREVKESDLENLVYIKAIIKETLRLYPAASLLPSRKAVEDCTVAGYHVPAGTHLIVNAWKLHRDPRFWSDPLEFQPERFLTKYKEIDVRGRNFELLPFGGARRICPGISFALQTMELVLASFLHGFEVKTPAEEDVDMTGSMGATNVKVTPLEVLLKPRLVAELYA</sequence>
<comment type="subcellular location">
    <subcellularLocation>
        <location evidence="2">Membrane</location>
        <topology evidence="2">Single-pass membrane protein</topology>
    </subcellularLocation>
</comment>
<evidence type="ECO:0000256" key="13">
    <source>
        <dbReference type="ARBA" id="ARBA00051691"/>
    </source>
</evidence>
<comment type="pathway">
    <text evidence="11">Flavonoid metabolism.</text>
</comment>
<comment type="catalytic activity">
    <reaction evidence="12">
        <text>(2S)-sakuranetin + reduced [NADPH--hemoprotein reductase] + O2 = (2S)-7-methylcarthamidin + oxidized [NADPH--hemoprotein reductase] + H2O + H(+)</text>
        <dbReference type="Rhea" id="RHEA:73431"/>
        <dbReference type="Rhea" id="RHEA-COMP:11964"/>
        <dbReference type="Rhea" id="RHEA-COMP:11965"/>
        <dbReference type="ChEBI" id="CHEBI:15377"/>
        <dbReference type="ChEBI" id="CHEBI:15378"/>
        <dbReference type="ChEBI" id="CHEBI:15379"/>
        <dbReference type="ChEBI" id="CHEBI:28927"/>
        <dbReference type="ChEBI" id="CHEBI:57618"/>
        <dbReference type="ChEBI" id="CHEBI:58210"/>
        <dbReference type="ChEBI" id="CHEBI:192815"/>
    </reaction>
    <physiologicalReaction direction="left-to-right" evidence="12">
        <dbReference type="Rhea" id="RHEA:73432"/>
    </physiologicalReaction>
</comment>
<keyword evidence="10" id="KW-0472">Membrane</keyword>
<evidence type="ECO:0000256" key="14">
    <source>
        <dbReference type="ARBA" id="ARBA00052049"/>
    </source>
</evidence>
<accession>A0A2G9GC05</accession>
<comment type="catalytic activity">
    <reaction evidence="14">
        <text>(2S)-naringenin 4',7-dimethyl ether + reduced [NADPH--hemoprotein reductase] + O2 = (2S)-carthamidin-4',7-dimethyl ether + oxidized [NADPH--hemoprotein reductase] + H2O + H(+)</text>
        <dbReference type="Rhea" id="RHEA:73439"/>
        <dbReference type="Rhea" id="RHEA-COMP:11964"/>
        <dbReference type="Rhea" id="RHEA-COMP:11965"/>
        <dbReference type="ChEBI" id="CHEBI:15377"/>
        <dbReference type="ChEBI" id="CHEBI:15378"/>
        <dbReference type="ChEBI" id="CHEBI:15379"/>
        <dbReference type="ChEBI" id="CHEBI:57618"/>
        <dbReference type="ChEBI" id="CHEBI:58210"/>
        <dbReference type="ChEBI" id="CHEBI:192816"/>
        <dbReference type="ChEBI" id="CHEBI:192817"/>
    </reaction>
    <physiologicalReaction direction="left-to-right" evidence="14">
        <dbReference type="Rhea" id="RHEA:73440"/>
    </physiologicalReaction>
</comment>
<dbReference type="InterPro" id="IPR036396">
    <property type="entry name" value="Cyt_P450_sf"/>
</dbReference>
<dbReference type="PRINTS" id="PR00385">
    <property type="entry name" value="P450"/>
</dbReference>
<keyword evidence="8 17" id="KW-0408">Iron</keyword>
<reference evidence="19" key="1">
    <citation type="journal article" date="2018" name="Gigascience">
        <title>Genome assembly of the Pink Ipe (Handroanthus impetiginosus, Bignoniaceae), a highly valued, ecologically keystone Neotropical timber forest tree.</title>
        <authorList>
            <person name="Silva-Junior O.B."/>
            <person name="Grattapaglia D."/>
            <person name="Novaes E."/>
            <person name="Collevatti R.G."/>
        </authorList>
    </citation>
    <scope>NUCLEOTIDE SEQUENCE [LARGE SCALE GENOMIC DNA]</scope>
    <source>
        <strain evidence="19">cv. UFG-1</strain>
    </source>
</reference>
<dbReference type="GO" id="GO:0016020">
    <property type="term" value="C:membrane"/>
    <property type="evidence" value="ECO:0007669"/>
    <property type="project" value="UniProtKB-SubCell"/>
</dbReference>
<keyword evidence="5 17" id="KW-0479">Metal-binding</keyword>
<dbReference type="EMBL" id="NKXS01005796">
    <property type="protein sequence ID" value="PIN02725.1"/>
    <property type="molecule type" value="Genomic_DNA"/>
</dbReference>
<keyword evidence="7" id="KW-0560">Oxidoreductase</keyword>
<evidence type="ECO:0000256" key="12">
    <source>
        <dbReference type="ARBA" id="ARBA00050930"/>
    </source>
</evidence>
<dbReference type="GO" id="GO:0016705">
    <property type="term" value="F:oxidoreductase activity, acting on paired donors, with incorporation or reduction of molecular oxygen"/>
    <property type="evidence" value="ECO:0007669"/>
    <property type="project" value="InterPro"/>
</dbReference>
<dbReference type="AlphaFoldDB" id="A0A2G9GC05"/>
<dbReference type="PANTHER" id="PTHR47947">
    <property type="entry name" value="CYTOCHROME P450 82C3-RELATED"/>
    <property type="match status" value="1"/>
</dbReference>
<dbReference type="GO" id="GO:0020037">
    <property type="term" value="F:heme binding"/>
    <property type="evidence" value="ECO:0007669"/>
    <property type="project" value="InterPro"/>
</dbReference>
<keyword evidence="4" id="KW-0812">Transmembrane</keyword>
<dbReference type="GO" id="GO:0005506">
    <property type="term" value="F:iron ion binding"/>
    <property type="evidence" value="ECO:0007669"/>
    <property type="project" value="InterPro"/>
</dbReference>
<keyword evidence="19" id="KW-1185">Reference proteome</keyword>
<feature type="binding site" description="axial binding residue" evidence="17">
    <location>
        <position position="450"/>
    </location>
    <ligand>
        <name>heme</name>
        <dbReference type="ChEBI" id="CHEBI:30413"/>
    </ligand>
    <ligandPart>
        <name>Fe</name>
        <dbReference type="ChEBI" id="CHEBI:18248"/>
    </ligandPart>
</feature>
<protein>
    <recommendedName>
        <fullName evidence="16">Flavonoid-6-hydroxylase</fullName>
    </recommendedName>
</protein>
<comment type="caution">
    <text evidence="18">The sequence shown here is derived from an EMBL/GenBank/DDBJ whole genome shotgun (WGS) entry which is preliminary data.</text>
</comment>
<dbReference type="STRING" id="429701.A0A2G9GC05"/>
<dbReference type="PRINTS" id="PR00463">
    <property type="entry name" value="EP450I"/>
</dbReference>
<evidence type="ECO:0000256" key="3">
    <source>
        <dbReference type="ARBA" id="ARBA00022617"/>
    </source>
</evidence>
<evidence type="ECO:0000256" key="10">
    <source>
        <dbReference type="ARBA" id="ARBA00023136"/>
    </source>
</evidence>
<comment type="catalytic activity">
    <reaction evidence="15">
        <text>apigenin 4',7-dimethyl ether + reduced [NADPH--hemoprotein reductase] + O2 = ladanein + oxidized [NADPH--hemoprotein reductase] + H2O + H(+)</text>
        <dbReference type="Rhea" id="RHEA:73435"/>
        <dbReference type="Rhea" id="RHEA-COMP:11964"/>
        <dbReference type="Rhea" id="RHEA-COMP:11965"/>
        <dbReference type="ChEBI" id="CHEBI:2769"/>
        <dbReference type="ChEBI" id="CHEBI:15377"/>
        <dbReference type="ChEBI" id="CHEBI:15378"/>
        <dbReference type="ChEBI" id="CHEBI:15379"/>
        <dbReference type="ChEBI" id="CHEBI:57618"/>
        <dbReference type="ChEBI" id="CHEBI:58210"/>
        <dbReference type="ChEBI" id="CHEBI:192702"/>
    </reaction>
    <physiologicalReaction direction="left-to-right" evidence="15">
        <dbReference type="Rhea" id="RHEA:73436"/>
    </physiologicalReaction>
</comment>
<dbReference type="GO" id="GO:0004497">
    <property type="term" value="F:monooxygenase activity"/>
    <property type="evidence" value="ECO:0007669"/>
    <property type="project" value="UniProtKB-KW"/>
</dbReference>
<dbReference type="PANTHER" id="PTHR47947:SF26">
    <property type="entry name" value="CYTOCHROME P450"/>
    <property type="match status" value="1"/>
</dbReference>
<evidence type="ECO:0000256" key="1">
    <source>
        <dbReference type="ARBA" id="ARBA00001971"/>
    </source>
</evidence>
<evidence type="ECO:0000256" key="17">
    <source>
        <dbReference type="PIRSR" id="PIRSR602401-1"/>
    </source>
</evidence>
<keyword evidence="9" id="KW-0503">Monooxygenase</keyword>
<evidence type="ECO:0000256" key="5">
    <source>
        <dbReference type="ARBA" id="ARBA00022723"/>
    </source>
</evidence>
<organism evidence="18 19">
    <name type="scientific">Handroanthus impetiginosus</name>
    <dbReference type="NCBI Taxonomy" id="429701"/>
    <lineage>
        <taxon>Eukaryota</taxon>
        <taxon>Viridiplantae</taxon>
        <taxon>Streptophyta</taxon>
        <taxon>Embryophyta</taxon>
        <taxon>Tracheophyta</taxon>
        <taxon>Spermatophyta</taxon>
        <taxon>Magnoliopsida</taxon>
        <taxon>eudicotyledons</taxon>
        <taxon>Gunneridae</taxon>
        <taxon>Pentapetalae</taxon>
        <taxon>asterids</taxon>
        <taxon>lamiids</taxon>
        <taxon>Lamiales</taxon>
        <taxon>Bignoniaceae</taxon>
        <taxon>Crescentiina</taxon>
        <taxon>Tabebuia alliance</taxon>
        <taxon>Handroanthus</taxon>
    </lineage>
</organism>
<evidence type="ECO:0000256" key="11">
    <source>
        <dbReference type="ARBA" id="ARBA00034479"/>
    </source>
</evidence>
<evidence type="ECO:0000256" key="6">
    <source>
        <dbReference type="ARBA" id="ARBA00022989"/>
    </source>
</evidence>
<evidence type="ECO:0000256" key="16">
    <source>
        <dbReference type="ARBA" id="ARBA00067499"/>
    </source>
</evidence>
<evidence type="ECO:0000256" key="4">
    <source>
        <dbReference type="ARBA" id="ARBA00022692"/>
    </source>
</evidence>
<evidence type="ECO:0000313" key="18">
    <source>
        <dbReference type="EMBL" id="PIN02725.1"/>
    </source>
</evidence>
<evidence type="ECO:0000256" key="7">
    <source>
        <dbReference type="ARBA" id="ARBA00023002"/>
    </source>
</evidence>
<keyword evidence="6" id="KW-1133">Transmembrane helix</keyword>
<evidence type="ECO:0000256" key="15">
    <source>
        <dbReference type="ARBA" id="ARBA00052216"/>
    </source>
</evidence>
<evidence type="ECO:0000256" key="9">
    <source>
        <dbReference type="ARBA" id="ARBA00023033"/>
    </source>
</evidence>
<evidence type="ECO:0000256" key="2">
    <source>
        <dbReference type="ARBA" id="ARBA00004167"/>
    </source>
</evidence>
<dbReference type="OrthoDB" id="2789670at2759"/>
<dbReference type="FunFam" id="1.10.630.10:FF:000026">
    <property type="entry name" value="Cytochrome P450 82C4"/>
    <property type="match status" value="1"/>
</dbReference>
<keyword evidence="3 17" id="KW-0349">Heme</keyword>
<evidence type="ECO:0000313" key="19">
    <source>
        <dbReference type="Proteomes" id="UP000231279"/>
    </source>
</evidence>
<comment type="catalytic activity">
    <reaction evidence="13">
        <text>genkwanin + reduced [NADPH--hemoprotein reductase] + O2 = scutellarein 7-methyl ether + oxidized [NADPH--hemoprotein reductase] + H2O</text>
        <dbReference type="Rhea" id="RHEA:73427"/>
        <dbReference type="Rhea" id="RHEA-COMP:11964"/>
        <dbReference type="Rhea" id="RHEA-COMP:11965"/>
        <dbReference type="ChEBI" id="CHEBI:15377"/>
        <dbReference type="ChEBI" id="CHEBI:15379"/>
        <dbReference type="ChEBI" id="CHEBI:57618"/>
        <dbReference type="ChEBI" id="CHEBI:58210"/>
        <dbReference type="ChEBI" id="CHEBI:192700"/>
        <dbReference type="ChEBI" id="CHEBI:192701"/>
    </reaction>
    <physiologicalReaction direction="left-to-right" evidence="13">
        <dbReference type="Rhea" id="RHEA:73428"/>
    </physiologicalReaction>
</comment>
<dbReference type="Gene3D" id="1.10.630.10">
    <property type="entry name" value="Cytochrome P450"/>
    <property type="match status" value="1"/>
</dbReference>
<evidence type="ECO:0000256" key="8">
    <source>
        <dbReference type="ARBA" id="ARBA00023004"/>
    </source>
</evidence>
<dbReference type="Pfam" id="PF00067">
    <property type="entry name" value="p450"/>
    <property type="match status" value="1"/>
</dbReference>
<dbReference type="InterPro" id="IPR002401">
    <property type="entry name" value="Cyt_P450_E_grp-I"/>
</dbReference>
<gene>
    <name evidence="18" type="ORF">CDL12_24756</name>
</gene>
<dbReference type="SUPFAM" id="SSF48264">
    <property type="entry name" value="Cytochrome P450"/>
    <property type="match status" value="1"/>
</dbReference>